<reference evidence="5 6" key="1">
    <citation type="submission" date="2023-04" db="EMBL/GenBank/DDBJ databases">
        <title>A long-awaited taxogenomic arrangement of the family Halomonadaceae.</title>
        <authorList>
            <person name="De La Haba R."/>
            <person name="Chuvochina M."/>
            <person name="Wittouck S."/>
            <person name="Arahal D.R."/>
            <person name="Sanchez-Porro C."/>
            <person name="Hugenholtz P."/>
            <person name="Ventosa A."/>
        </authorList>
    </citation>
    <scope>NUCLEOTIDE SEQUENCE [LARGE SCALE GENOMIC DNA]</scope>
    <source>
        <strain evidence="5 6">DSM 21020</strain>
    </source>
</reference>
<comment type="caution">
    <text evidence="5">The sequence shown here is derived from an EMBL/GenBank/DDBJ whole genome shotgun (WGS) entry which is preliminary data.</text>
</comment>
<dbReference type="PROSITE" id="PS50883">
    <property type="entry name" value="EAL"/>
    <property type="match status" value="1"/>
</dbReference>
<keyword evidence="6" id="KW-1185">Reference proteome</keyword>
<evidence type="ECO:0000259" key="3">
    <source>
        <dbReference type="PROSITE" id="PS50883"/>
    </source>
</evidence>
<dbReference type="SMART" id="SM00052">
    <property type="entry name" value="EAL"/>
    <property type="match status" value="1"/>
</dbReference>
<dbReference type="SUPFAM" id="SSF55785">
    <property type="entry name" value="PYP-like sensor domain (PAS domain)"/>
    <property type="match status" value="2"/>
</dbReference>
<dbReference type="PROSITE" id="PS50887">
    <property type="entry name" value="GGDEF"/>
    <property type="match status" value="1"/>
</dbReference>
<dbReference type="PROSITE" id="PS50113">
    <property type="entry name" value="PAC"/>
    <property type="match status" value="1"/>
</dbReference>
<sequence length="706" mass="78575">MTNCSADRSETSFSTANKLEFFEALFSSADVGICVTNENHRFVMCNPSYCRAYGYSADELIGQSFTKMLPPNMRKRAGELHDAFLAGGSESPGEWEVIDKTGQTKQVMVTADRVVLADGRRYKVTTVSDTTETHRVQLEAHKLNMAIQQSQSCIVITDRDGNIEFVNDACVNNSGYTREELLGANPSIFQSGSTDKAVYMDLWATISAGKHWQGRLVNQRKDGSEYVEWVFINPVVDENNEIICFLSVKEDITEREQLTRQLRSLERFDALTGLANRFAFFEALEERLRHLKPQDTRQSLALINIDRFAGFNARHGHESGDRLLQHMAQSLVISAPKDALIARLGPDEFAVLPALEDRSASYQESRWLGGIQRELRKGWVIDGGVREVDASIGMAFFDQHCQSDGGPCRPGDVMRMADAALHSAKANGGGQIVFFDADVSIKEQETLQLQKDLSGAIERGEMYLALQAQVHRGVTLAGAEALLRWRHSTLGEISPGRFIPLAEDSGEIVQIGHWVLKQALAALASLQACDPSLTISVNVSAIQVQRTVFVDEVERLLKETRVIPSGLILEITESVFLDDPVFARERLEALRALGVGISIDDFGTGYSSLTYLKHLPVTELKIDQSFVNGLPDDEADAALVTIILSAAHHLHLRTVAEGVETPEQAEYFDSFPDTVLQGYLYDRPSDVKHWMEKWVKPRQAHNQRSL</sequence>
<dbReference type="Gene3D" id="3.20.20.450">
    <property type="entry name" value="EAL domain"/>
    <property type="match status" value="1"/>
</dbReference>
<dbReference type="InterPro" id="IPR029787">
    <property type="entry name" value="Nucleotide_cyclase"/>
</dbReference>
<dbReference type="InterPro" id="IPR000700">
    <property type="entry name" value="PAS-assoc_C"/>
</dbReference>
<organism evidence="5 6">
    <name type="scientific">Vreelandella vilamensis</name>
    <dbReference type="NCBI Taxonomy" id="531309"/>
    <lineage>
        <taxon>Bacteria</taxon>
        <taxon>Pseudomonadati</taxon>
        <taxon>Pseudomonadota</taxon>
        <taxon>Gammaproteobacteria</taxon>
        <taxon>Oceanospirillales</taxon>
        <taxon>Halomonadaceae</taxon>
        <taxon>Vreelandella</taxon>
    </lineage>
</organism>
<feature type="domain" description="PAS" evidence="1">
    <location>
        <begin position="139"/>
        <end position="183"/>
    </location>
</feature>
<dbReference type="PANTHER" id="PTHR44757">
    <property type="entry name" value="DIGUANYLATE CYCLASE DGCP"/>
    <property type="match status" value="1"/>
</dbReference>
<dbReference type="SUPFAM" id="SSF55073">
    <property type="entry name" value="Nucleotide cyclase"/>
    <property type="match status" value="1"/>
</dbReference>
<dbReference type="InterPro" id="IPR001633">
    <property type="entry name" value="EAL_dom"/>
</dbReference>
<evidence type="ECO:0000313" key="6">
    <source>
        <dbReference type="Proteomes" id="UP001254564"/>
    </source>
</evidence>
<name>A0ABU1H1M0_9GAMM</name>
<dbReference type="InterPro" id="IPR035919">
    <property type="entry name" value="EAL_sf"/>
</dbReference>
<evidence type="ECO:0000259" key="1">
    <source>
        <dbReference type="PROSITE" id="PS50112"/>
    </source>
</evidence>
<dbReference type="PANTHER" id="PTHR44757:SF2">
    <property type="entry name" value="BIOFILM ARCHITECTURE MAINTENANCE PROTEIN MBAA"/>
    <property type="match status" value="1"/>
</dbReference>
<feature type="domain" description="PAS" evidence="1">
    <location>
        <begin position="18"/>
        <end position="88"/>
    </location>
</feature>
<accession>A0ABU1H1M0</accession>
<dbReference type="CDD" id="cd00130">
    <property type="entry name" value="PAS"/>
    <property type="match status" value="2"/>
</dbReference>
<protein>
    <submittedName>
        <fullName evidence="5">EAL domain-containing protein</fullName>
    </submittedName>
</protein>
<dbReference type="RefSeq" id="WP_309655119.1">
    <property type="nucleotide sequence ID" value="NZ_JARWAN010000005.1"/>
</dbReference>
<evidence type="ECO:0000259" key="2">
    <source>
        <dbReference type="PROSITE" id="PS50113"/>
    </source>
</evidence>
<dbReference type="NCBIfam" id="TIGR00229">
    <property type="entry name" value="sensory_box"/>
    <property type="match status" value="2"/>
</dbReference>
<dbReference type="InterPro" id="IPR043128">
    <property type="entry name" value="Rev_trsase/Diguanyl_cyclase"/>
</dbReference>
<dbReference type="InterPro" id="IPR035965">
    <property type="entry name" value="PAS-like_dom_sf"/>
</dbReference>
<dbReference type="SMART" id="SM00086">
    <property type="entry name" value="PAC"/>
    <property type="match status" value="1"/>
</dbReference>
<dbReference type="Proteomes" id="UP001254564">
    <property type="component" value="Unassembled WGS sequence"/>
</dbReference>
<dbReference type="Pfam" id="PF00990">
    <property type="entry name" value="GGDEF"/>
    <property type="match status" value="1"/>
</dbReference>
<dbReference type="CDD" id="cd01949">
    <property type="entry name" value="GGDEF"/>
    <property type="match status" value="1"/>
</dbReference>
<feature type="domain" description="PAC" evidence="2">
    <location>
        <begin position="210"/>
        <end position="264"/>
    </location>
</feature>
<dbReference type="InterPro" id="IPR000160">
    <property type="entry name" value="GGDEF_dom"/>
</dbReference>
<dbReference type="NCBIfam" id="TIGR00254">
    <property type="entry name" value="GGDEF"/>
    <property type="match status" value="1"/>
</dbReference>
<evidence type="ECO:0000259" key="4">
    <source>
        <dbReference type="PROSITE" id="PS50887"/>
    </source>
</evidence>
<dbReference type="SMART" id="SM00091">
    <property type="entry name" value="PAS"/>
    <property type="match status" value="2"/>
</dbReference>
<dbReference type="Gene3D" id="3.30.70.270">
    <property type="match status" value="1"/>
</dbReference>
<dbReference type="CDD" id="cd01948">
    <property type="entry name" value="EAL"/>
    <property type="match status" value="1"/>
</dbReference>
<dbReference type="InterPro" id="IPR052155">
    <property type="entry name" value="Biofilm_reg_signaling"/>
</dbReference>
<dbReference type="InterPro" id="IPR013767">
    <property type="entry name" value="PAS_fold"/>
</dbReference>
<dbReference type="Gene3D" id="3.30.450.20">
    <property type="entry name" value="PAS domain"/>
    <property type="match status" value="2"/>
</dbReference>
<dbReference type="InterPro" id="IPR001610">
    <property type="entry name" value="PAC"/>
</dbReference>
<evidence type="ECO:0000313" key="5">
    <source>
        <dbReference type="EMBL" id="MDR5898204.1"/>
    </source>
</evidence>
<dbReference type="SUPFAM" id="SSF141868">
    <property type="entry name" value="EAL domain-like"/>
    <property type="match status" value="1"/>
</dbReference>
<gene>
    <name evidence="5" type="ORF">QC823_04250</name>
</gene>
<proteinExistence type="predicted"/>
<dbReference type="EMBL" id="JARWAN010000005">
    <property type="protein sequence ID" value="MDR5898204.1"/>
    <property type="molecule type" value="Genomic_DNA"/>
</dbReference>
<dbReference type="Pfam" id="PF00563">
    <property type="entry name" value="EAL"/>
    <property type="match status" value="1"/>
</dbReference>
<dbReference type="Pfam" id="PF13426">
    <property type="entry name" value="PAS_9"/>
    <property type="match status" value="1"/>
</dbReference>
<dbReference type="PROSITE" id="PS50112">
    <property type="entry name" value="PAS"/>
    <property type="match status" value="2"/>
</dbReference>
<dbReference type="Pfam" id="PF00989">
    <property type="entry name" value="PAS"/>
    <property type="match status" value="1"/>
</dbReference>
<feature type="domain" description="GGDEF" evidence="4">
    <location>
        <begin position="296"/>
        <end position="437"/>
    </location>
</feature>
<dbReference type="InterPro" id="IPR000014">
    <property type="entry name" value="PAS"/>
</dbReference>
<dbReference type="SMART" id="SM00267">
    <property type="entry name" value="GGDEF"/>
    <property type="match status" value="1"/>
</dbReference>
<feature type="domain" description="EAL" evidence="3">
    <location>
        <begin position="446"/>
        <end position="698"/>
    </location>
</feature>